<dbReference type="HAMAP" id="MF_00384">
    <property type="entry name" value="Homoser_kinase"/>
    <property type="match status" value="1"/>
</dbReference>
<comment type="function">
    <text evidence="7">Catalyzes the ATP-dependent phosphorylation of L-homoserine to L-homoserine phosphate.</text>
</comment>
<dbReference type="EC" id="2.7.1.39" evidence="7"/>
<dbReference type="Gene3D" id="3.30.70.890">
    <property type="entry name" value="GHMP kinase, C-terminal domain"/>
    <property type="match status" value="1"/>
</dbReference>
<keyword evidence="2 7" id="KW-0808">Transferase</keyword>
<keyword evidence="5 7" id="KW-0418">Kinase</keyword>
<dbReference type="GO" id="GO:0004413">
    <property type="term" value="F:homoserine kinase activity"/>
    <property type="evidence" value="ECO:0007669"/>
    <property type="project" value="UniProtKB-UniRule"/>
</dbReference>
<comment type="caution">
    <text evidence="9">The sequence shown here is derived from an EMBL/GenBank/DDBJ whole genome shotgun (WGS) entry which is preliminary data.</text>
</comment>
<dbReference type="InterPro" id="IPR014721">
    <property type="entry name" value="Ribsml_uS5_D2-typ_fold_subgr"/>
</dbReference>
<evidence type="ECO:0000256" key="1">
    <source>
        <dbReference type="ARBA" id="ARBA00022605"/>
    </source>
</evidence>
<dbReference type="Pfam" id="PF00288">
    <property type="entry name" value="GHMP_kinases_N"/>
    <property type="match status" value="1"/>
</dbReference>
<reference evidence="10" key="2">
    <citation type="journal article" date="2019" name="MicrobiologyOpen">
        <title>High-quality draft genome sequence of Gaiella occulta isolated from a 150 meter deep mineral water borehole and comparison with the genome sequences of other deep-branching lineages of the phylum Actinobacteria.</title>
        <authorList>
            <person name="Severino R."/>
            <person name="Froufe H.J.C."/>
            <person name="Barroso C."/>
            <person name="Albuquerque L."/>
            <person name="Lobo-da-Cunha A."/>
            <person name="da Costa M.S."/>
            <person name="Egas C."/>
        </authorList>
    </citation>
    <scope>NUCLEOTIDE SEQUENCE [LARGE SCALE GENOMIC DNA]</scope>
    <source>
        <strain evidence="10">F2-233</strain>
    </source>
</reference>
<comment type="similarity">
    <text evidence="7">Belongs to the GHMP kinase family. Homoserine kinase subfamily.</text>
</comment>
<comment type="catalytic activity">
    <reaction evidence="7">
        <text>L-homoserine + ATP = O-phospho-L-homoserine + ADP + H(+)</text>
        <dbReference type="Rhea" id="RHEA:13985"/>
        <dbReference type="ChEBI" id="CHEBI:15378"/>
        <dbReference type="ChEBI" id="CHEBI:30616"/>
        <dbReference type="ChEBI" id="CHEBI:57476"/>
        <dbReference type="ChEBI" id="CHEBI:57590"/>
        <dbReference type="ChEBI" id="CHEBI:456216"/>
        <dbReference type="EC" id="2.7.1.39"/>
    </reaction>
</comment>
<proteinExistence type="inferred from homology"/>
<dbReference type="Proteomes" id="UP000254134">
    <property type="component" value="Unassembled WGS sequence"/>
</dbReference>
<gene>
    <name evidence="7" type="primary">thrB</name>
    <name evidence="9" type="ORF">Gocc_0049</name>
</gene>
<dbReference type="GO" id="GO:0005737">
    <property type="term" value="C:cytoplasm"/>
    <property type="evidence" value="ECO:0007669"/>
    <property type="project" value="UniProtKB-SubCell"/>
</dbReference>
<dbReference type="PANTHER" id="PTHR20861:SF1">
    <property type="entry name" value="HOMOSERINE KINASE"/>
    <property type="match status" value="1"/>
</dbReference>
<keyword evidence="3 7" id="KW-0791">Threonine biosynthesis</keyword>
<keyword evidence="4 7" id="KW-0547">Nucleotide-binding</keyword>
<dbReference type="Gene3D" id="3.30.230.10">
    <property type="match status" value="1"/>
</dbReference>
<evidence type="ECO:0000259" key="8">
    <source>
        <dbReference type="Pfam" id="PF00288"/>
    </source>
</evidence>
<dbReference type="GO" id="GO:0005524">
    <property type="term" value="F:ATP binding"/>
    <property type="evidence" value="ECO:0007669"/>
    <property type="project" value="UniProtKB-UniRule"/>
</dbReference>
<dbReference type="EMBL" id="QQZY01000001">
    <property type="protein sequence ID" value="RDI75630.1"/>
    <property type="molecule type" value="Genomic_DNA"/>
</dbReference>
<reference evidence="9 10" key="1">
    <citation type="submission" date="2018-07" db="EMBL/GenBank/DDBJ databases">
        <title>High-quality-draft genome sequence of Gaiella occulta.</title>
        <authorList>
            <person name="Severino R."/>
            <person name="Froufe H.J.C."/>
            <person name="Rainey F.A."/>
            <person name="Barroso C."/>
            <person name="Albuquerque L."/>
            <person name="Lobo-Da-Cunha A."/>
            <person name="Da Costa M.S."/>
            <person name="Egas C."/>
        </authorList>
    </citation>
    <scope>NUCLEOTIDE SEQUENCE [LARGE SCALE GENOMIC DNA]</scope>
    <source>
        <strain evidence="9 10">F2-233</strain>
    </source>
</reference>
<dbReference type="PANTHER" id="PTHR20861">
    <property type="entry name" value="HOMOSERINE/4-DIPHOSPHOCYTIDYL-2-C-METHYL-D-ERYTHRITOL KINASE"/>
    <property type="match status" value="1"/>
</dbReference>
<keyword evidence="10" id="KW-1185">Reference proteome</keyword>
<keyword evidence="7" id="KW-0963">Cytoplasm</keyword>
<evidence type="ECO:0000313" key="10">
    <source>
        <dbReference type="Proteomes" id="UP000254134"/>
    </source>
</evidence>
<dbReference type="GO" id="GO:0009088">
    <property type="term" value="P:threonine biosynthetic process"/>
    <property type="evidence" value="ECO:0007669"/>
    <property type="project" value="UniProtKB-UniRule"/>
</dbReference>
<dbReference type="SUPFAM" id="SSF55060">
    <property type="entry name" value="GHMP Kinase, C-terminal domain"/>
    <property type="match status" value="1"/>
</dbReference>
<dbReference type="InterPro" id="IPR006204">
    <property type="entry name" value="GHMP_kinase_N_dom"/>
</dbReference>
<comment type="pathway">
    <text evidence="7">Amino-acid biosynthesis; L-threonine biosynthesis; L-threonine from L-aspartate: step 4/5.</text>
</comment>
<sequence length="270" mass="27154">MIVRAPATSANVGPGFDCVAVALDLWNELELSDGDGITIEGEGAGELAADASNLAVRAYALLADPAGKRFRFTNRIPLERGLGSSAAAIALGLAAAAPRAPVDDLLAAGLTLESHSDNLAAALLGGLTVAWDGRAARIAETLPLAPVAVVPQTRTSTAASRGTLPAAVSHADAASTAGRAALLGAAAVSGDRMLFAEALWDRLHEPYRPSAVLDAIRAELPPGCAGATLSGSGPTVIAWAAGVDACAAALRGRFPDHEVRPLAVVPRGAL</sequence>
<dbReference type="SUPFAM" id="SSF54211">
    <property type="entry name" value="Ribosomal protein S5 domain 2-like"/>
    <property type="match status" value="1"/>
</dbReference>
<keyword evidence="1 7" id="KW-0028">Amino-acid biosynthesis</keyword>
<feature type="binding site" evidence="7">
    <location>
        <begin position="77"/>
        <end position="87"/>
    </location>
    <ligand>
        <name>ATP</name>
        <dbReference type="ChEBI" id="CHEBI:30616"/>
    </ligand>
</feature>
<evidence type="ECO:0000256" key="5">
    <source>
        <dbReference type="ARBA" id="ARBA00022777"/>
    </source>
</evidence>
<dbReference type="InterPro" id="IPR036554">
    <property type="entry name" value="GHMP_kinase_C_sf"/>
</dbReference>
<feature type="domain" description="GHMP kinase N-terminal" evidence="8">
    <location>
        <begin position="53"/>
        <end position="126"/>
    </location>
</feature>
<dbReference type="PRINTS" id="PR00958">
    <property type="entry name" value="HOMSERKINASE"/>
</dbReference>
<dbReference type="UniPathway" id="UPA00050">
    <property type="reaction ID" value="UER00064"/>
</dbReference>
<evidence type="ECO:0000256" key="7">
    <source>
        <dbReference type="HAMAP-Rule" id="MF_00384"/>
    </source>
</evidence>
<dbReference type="AlphaFoldDB" id="A0A7M2Z038"/>
<evidence type="ECO:0000256" key="4">
    <source>
        <dbReference type="ARBA" id="ARBA00022741"/>
    </source>
</evidence>
<keyword evidence="6 7" id="KW-0067">ATP-binding</keyword>
<name>A0A7M2Z038_9ACTN</name>
<dbReference type="InterPro" id="IPR020568">
    <property type="entry name" value="Ribosomal_Su5_D2-typ_SF"/>
</dbReference>
<evidence type="ECO:0000256" key="6">
    <source>
        <dbReference type="ARBA" id="ARBA00022840"/>
    </source>
</evidence>
<evidence type="ECO:0000256" key="2">
    <source>
        <dbReference type="ARBA" id="ARBA00022679"/>
    </source>
</evidence>
<evidence type="ECO:0000256" key="3">
    <source>
        <dbReference type="ARBA" id="ARBA00022697"/>
    </source>
</evidence>
<comment type="subcellular location">
    <subcellularLocation>
        <location evidence="7">Cytoplasm</location>
    </subcellularLocation>
</comment>
<protein>
    <recommendedName>
        <fullName evidence="7">Homoserine kinase</fullName>
        <shortName evidence="7">HK</shortName>
        <shortName evidence="7">HSK</shortName>
        <ecNumber evidence="7">2.7.1.39</ecNumber>
    </recommendedName>
</protein>
<dbReference type="RefSeq" id="WP_114794537.1">
    <property type="nucleotide sequence ID" value="NZ_QQZY01000001.1"/>
</dbReference>
<dbReference type="InterPro" id="IPR000870">
    <property type="entry name" value="Homoserine_kinase"/>
</dbReference>
<dbReference type="OrthoDB" id="9769912at2"/>
<evidence type="ECO:0000313" key="9">
    <source>
        <dbReference type="EMBL" id="RDI75630.1"/>
    </source>
</evidence>
<organism evidence="9 10">
    <name type="scientific">Gaiella occulta</name>
    <dbReference type="NCBI Taxonomy" id="1002870"/>
    <lineage>
        <taxon>Bacteria</taxon>
        <taxon>Bacillati</taxon>
        <taxon>Actinomycetota</taxon>
        <taxon>Thermoleophilia</taxon>
        <taxon>Gaiellales</taxon>
        <taxon>Gaiellaceae</taxon>
        <taxon>Gaiella</taxon>
    </lineage>
</organism>
<accession>A0A7M2Z038</accession>